<reference evidence="5 6" key="1">
    <citation type="submission" date="2016-11" db="EMBL/GenBank/DDBJ databases">
        <authorList>
            <person name="Jaros S."/>
            <person name="Januszkiewicz K."/>
            <person name="Wedrychowicz H."/>
        </authorList>
    </citation>
    <scope>NUCLEOTIDE SEQUENCE [LARGE SCALE GENOMIC DNA]</scope>
    <source>
        <strain evidence="5 6">CGMCC 4.5723</strain>
    </source>
</reference>
<dbReference type="AlphaFoldDB" id="A0A1M6HJ81"/>
<protein>
    <submittedName>
        <fullName evidence="5">Acetyltransferase (GNAT) family protein</fullName>
    </submittedName>
</protein>
<feature type="compositionally biased region" description="Low complexity" evidence="3">
    <location>
        <begin position="164"/>
        <end position="192"/>
    </location>
</feature>
<dbReference type="Gene3D" id="3.40.630.30">
    <property type="match status" value="1"/>
</dbReference>
<evidence type="ECO:0000313" key="5">
    <source>
        <dbReference type="EMBL" id="SHJ22243.1"/>
    </source>
</evidence>
<dbReference type="InterPro" id="IPR050832">
    <property type="entry name" value="Bact_Acetyltransf"/>
</dbReference>
<dbReference type="PANTHER" id="PTHR43877">
    <property type="entry name" value="AMINOALKYLPHOSPHONATE N-ACETYLTRANSFERASE-RELATED-RELATED"/>
    <property type="match status" value="1"/>
</dbReference>
<dbReference type="STRING" id="758803.SAMN05421803_104198"/>
<feature type="region of interest" description="Disordered" evidence="3">
    <location>
        <begin position="147"/>
        <end position="192"/>
    </location>
</feature>
<evidence type="ECO:0000256" key="1">
    <source>
        <dbReference type="ARBA" id="ARBA00022679"/>
    </source>
</evidence>
<dbReference type="GO" id="GO:0016747">
    <property type="term" value="F:acyltransferase activity, transferring groups other than amino-acyl groups"/>
    <property type="evidence" value="ECO:0007669"/>
    <property type="project" value="InterPro"/>
</dbReference>
<evidence type="ECO:0000256" key="2">
    <source>
        <dbReference type="ARBA" id="ARBA00023315"/>
    </source>
</evidence>
<dbReference type="PANTHER" id="PTHR43877:SF2">
    <property type="entry name" value="AMINOALKYLPHOSPHONATE N-ACETYLTRANSFERASE-RELATED"/>
    <property type="match status" value="1"/>
</dbReference>
<dbReference type="SUPFAM" id="SSF55729">
    <property type="entry name" value="Acyl-CoA N-acyltransferases (Nat)"/>
    <property type="match status" value="1"/>
</dbReference>
<proteinExistence type="predicted"/>
<evidence type="ECO:0000259" key="4">
    <source>
        <dbReference type="PROSITE" id="PS51186"/>
    </source>
</evidence>
<sequence>MGPRRPPTAETPVIRTARIDDPLARPLLDELRREYTERYGSLGDSELSSVPAAHFAPPDGLLLLLVLDGRPVAGGAYRRHDARTAEVKRMWTASDSRRRGHARTVLAALERAAARAGYTRMHLTTGPRQPEARALYLAAGYTPGFDPAADPETLGPLPFDKVLAPAAPEDAPAAPAVRARAGTATRAGRADR</sequence>
<dbReference type="PROSITE" id="PS51186">
    <property type="entry name" value="GNAT"/>
    <property type="match status" value="1"/>
</dbReference>
<keyword evidence="1 5" id="KW-0808">Transferase</keyword>
<gene>
    <name evidence="5" type="ORF">SAMN05421803_104198</name>
</gene>
<dbReference type="EMBL" id="FQZK01000004">
    <property type="protein sequence ID" value="SHJ22243.1"/>
    <property type="molecule type" value="Genomic_DNA"/>
</dbReference>
<dbReference type="Proteomes" id="UP000184452">
    <property type="component" value="Unassembled WGS sequence"/>
</dbReference>
<evidence type="ECO:0000313" key="6">
    <source>
        <dbReference type="Proteomes" id="UP000184452"/>
    </source>
</evidence>
<dbReference type="InterPro" id="IPR000182">
    <property type="entry name" value="GNAT_dom"/>
</dbReference>
<feature type="domain" description="N-acetyltransferase" evidence="4">
    <location>
        <begin position="12"/>
        <end position="160"/>
    </location>
</feature>
<dbReference type="RefSeq" id="WP_073377997.1">
    <property type="nucleotide sequence ID" value="NZ_FQZK01000004.1"/>
</dbReference>
<keyword evidence="2" id="KW-0012">Acyltransferase</keyword>
<organism evidence="5 6">
    <name type="scientific">Nocardiopsis flavescens</name>
    <dbReference type="NCBI Taxonomy" id="758803"/>
    <lineage>
        <taxon>Bacteria</taxon>
        <taxon>Bacillati</taxon>
        <taxon>Actinomycetota</taxon>
        <taxon>Actinomycetes</taxon>
        <taxon>Streptosporangiales</taxon>
        <taxon>Nocardiopsidaceae</taxon>
        <taxon>Nocardiopsis</taxon>
    </lineage>
</organism>
<accession>A0A1M6HJ81</accession>
<dbReference type="Pfam" id="PF00583">
    <property type="entry name" value="Acetyltransf_1"/>
    <property type="match status" value="1"/>
</dbReference>
<name>A0A1M6HJ81_9ACTN</name>
<keyword evidence="6" id="KW-1185">Reference proteome</keyword>
<dbReference type="InterPro" id="IPR016181">
    <property type="entry name" value="Acyl_CoA_acyltransferase"/>
</dbReference>
<evidence type="ECO:0000256" key="3">
    <source>
        <dbReference type="SAM" id="MobiDB-lite"/>
    </source>
</evidence>